<feature type="region of interest" description="Disordered" evidence="1">
    <location>
        <begin position="1"/>
        <end position="123"/>
    </location>
</feature>
<organism evidence="2 3">
    <name type="scientific">Arachis hypogaea</name>
    <name type="common">Peanut</name>
    <dbReference type="NCBI Taxonomy" id="3818"/>
    <lineage>
        <taxon>Eukaryota</taxon>
        <taxon>Viridiplantae</taxon>
        <taxon>Streptophyta</taxon>
        <taxon>Embryophyta</taxon>
        <taxon>Tracheophyta</taxon>
        <taxon>Spermatophyta</taxon>
        <taxon>Magnoliopsida</taxon>
        <taxon>eudicotyledons</taxon>
        <taxon>Gunneridae</taxon>
        <taxon>Pentapetalae</taxon>
        <taxon>rosids</taxon>
        <taxon>fabids</taxon>
        <taxon>Fabales</taxon>
        <taxon>Fabaceae</taxon>
        <taxon>Papilionoideae</taxon>
        <taxon>50 kb inversion clade</taxon>
        <taxon>dalbergioids sensu lato</taxon>
        <taxon>Dalbergieae</taxon>
        <taxon>Pterocarpus clade</taxon>
        <taxon>Arachis</taxon>
    </lineage>
</organism>
<evidence type="ECO:0000256" key="1">
    <source>
        <dbReference type="SAM" id="MobiDB-lite"/>
    </source>
</evidence>
<feature type="compositionally biased region" description="Polar residues" evidence="1">
    <location>
        <begin position="101"/>
        <end position="121"/>
    </location>
</feature>
<reference evidence="2 3" key="1">
    <citation type="submission" date="2019-01" db="EMBL/GenBank/DDBJ databases">
        <title>Sequencing of cultivated peanut Arachis hypogaea provides insights into genome evolution and oil improvement.</title>
        <authorList>
            <person name="Chen X."/>
        </authorList>
    </citation>
    <scope>NUCLEOTIDE SEQUENCE [LARGE SCALE GENOMIC DNA]</scope>
    <source>
        <strain evidence="3">cv. Fuhuasheng</strain>
        <tissue evidence="2">Leaves</tissue>
    </source>
</reference>
<dbReference type="EMBL" id="SDMP01000006">
    <property type="protein sequence ID" value="RYR50886.1"/>
    <property type="molecule type" value="Genomic_DNA"/>
</dbReference>
<feature type="compositionally biased region" description="Basic residues" evidence="1">
    <location>
        <begin position="7"/>
        <end position="17"/>
    </location>
</feature>
<comment type="caution">
    <text evidence="2">The sequence shown here is derived from an EMBL/GenBank/DDBJ whole genome shotgun (WGS) entry which is preliminary data.</text>
</comment>
<gene>
    <name evidence="2" type="ORF">Ahy_A06g025887</name>
</gene>
<accession>A0A445CIY1</accession>
<protein>
    <recommendedName>
        <fullName evidence="4">CCHC-type domain-containing protein</fullName>
    </recommendedName>
</protein>
<evidence type="ECO:0000313" key="3">
    <source>
        <dbReference type="Proteomes" id="UP000289738"/>
    </source>
</evidence>
<name>A0A445CIY1_ARAHY</name>
<proteinExistence type="predicted"/>
<evidence type="ECO:0008006" key="4">
    <source>
        <dbReference type="Google" id="ProtNLM"/>
    </source>
</evidence>
<dbReference type="Proteomes" id="UP000289738">
    <property type="component" value="Chromosome A06"/>
</dbReference>
<dbReference type="AlphaFoldDB" id="A0A445CIY1"/>
<evidence type="ECO:0000313" key="2">
    <source>
        <dbReference type="EMBL" id="RYR50886.1"/>
    </source>
</evidence>
<sequence length="154" mass="17041">MPPLYRKPSHRPVKKSKPTIGDEEQSNCTHMSRKEEKQRCSICDSTGHNKSICPKPIEDEPKRPRGKPKGTTKPNCSAQHDPQPKKLANPISSAPPSSSAQPTIRTLSASQPTLATSSSQPVGHFSIRIFRAPHVSPKKLKLMAKLPLRRWGLL</sequence>
<keyword evidence="3" id="KW-1185">Reference proteome</keyword>